<evidence type="ECO:0000256" key="1">
    <source>
        <dbReference type="SAM" id="MobiDB-lite"/>
    </source>
</evidence>
<evidence type="ECO:0000313" key="2">
    <source>
        <dbReference type="EMBL" id="URL59617.1"/>
    </source>
</evidence>
<reference evidence="2" key="1">
    <citation type="submission" date="2020-10" db="EMBL/GenBank/DDBJ databases">
        <title>Whole-genome sequence of Luteibacter sp. EIF3.</title>
        <authorList>
            <person name="Friedrich I."/>
            <person name="Hertel R."/>
            <person name="Daniel R."/>
        </authorList>
    </citation>
    <scope>NUCLEOTIDE SEQUENCE</scope>
    <source>
        <strain evidence="2">EIF3</strain>
    </source>
</reference>
<gene>
    <name evidence="2" type="ORF">IM816_05840</name>
</gene>
<dbReference type="EMBL" id="CP063231">
    <property type="protein sequence ID" value="URL59617.1"/>
    <property type="molecule type" value="Genomic_DNA"/>
</dbReference>
<protein>
    <submittedName>
        <fullName evidence="2">Uncharacterized protein</fullName>
    </submittedName>
</protein>
<feature type="compositionally biased region" description="Low complexity" evidence="1">
    <location>
        <begin position="37"/>
        <end position="56"/>
    </location>
</feature>
<evidence type="ECO:0000313" key="3">
    <source>
        <dbReference type="Proteomes" id="UP001056681"/>
    </source>
</evidence>
<organism evidence="2 3">
    <name type="scientific">Luteibacter flocculans</name>
    <dbReference type="NCBI Taxonomy" id="2780091"/>
    <lineage>
        <taxon>Bacteria</taxon>
        <taxon>Pseudomonadati</taxon>
        <taxon>Pseudomonadota</taxon>
        <taxon>Gammaproteobacteria</taxon>
        <taxon>Lysobacterales</taxon>
        <taxon>Rhodanobacteraceae</taxon>
        <taxon>Luteibacter</taxon>
    </lineage>
</organism>
<name>A0ABY4T6Z1_9GAMM</name>
<keyword evidence="3" id="KW-1185">Reference proteome</keyword>
<sequence length="153" mass="16386">MQIKFIPPDPRAGMIATMDSSLGELFVRKGNAVRVSEQAVPADAATPAPDPAQAEPVGEPDLGEEEQEQEEQEQEEQEQEEQEQEEQEQDTKPARDLPALAATFVDGTVPDVTARIEGADDELLKAALATETASEKPRKGVVDALIAALAPKA</sequence>
<dbReference type="Proteomes" id="UP001056681">
    <property type="component" value="Chromosome"/>
</dbReference>
<feature type="compositionally biased region" description="Acidic residues" evidence="1">
    <location>
        <begin position="61"/>
        <end position="88"/>
    </location>
</feature>
<dbReference type="RefSeq" id="WP_250340139.1">
    <property type="nucleotide sequence ID" value="NZ_CP063231.1"/>
</dbReference>
<accession>A0ABY4T6Z1</accession>
<proteinExistence type="predicted"/>
<feature type="region of interest" description="Disordered" evidence="1">
    <location>
        <begin position="35"/>
        <end position="106"/>
    </location>
</feature>